<feature type="compositionally biased region" description="Low complexity" evidence="11">
    <location>
        <begin position="48"/>
        <end position="67"/>
    </location>
</feature>
<comment type="catalytic activity">
    <reaction evidence="1">
        <text>[(1-&gt;6)-alpha-D-glucosyl](n) + sucrose = [(1-&gt;6)-alpha-D-glucosyl](n+1) + D-fructose</text>
        <dbReference type="Rhea" id="RHEA:18825"/>
        <dbReference type="Rhea" id="RHEA-COMP:11144"/>
        <dbReference type="Rhea" id="RHEA-COMP:11145"/>
        <dbReference type="ChEBI" id="CHEBI:17992"/>
        <dbReference type="ChEBI" id="CHEBI:18269"/>
        <dbReference type="ChEBI" id="CHEBI:37721"/>
        <dbReference type="EC" id="2.4.1.5"/>
    </reaction>
</comment>
<sequence length="994" mass="109721">MNHLAKSKDGPYEKQRWSLRKISVGMTSVLLGATMFWASGAGSQVKADTTTASEQAAQTQTNTARKAAGTESTEQTEDNNANADAGKTAETPAATNNGSQETTTESTAASSSAQNQGQAATATSSTTTKAASSILSQADSETANSNTSQAVTATSSATTEAVSSAANQTGQKVSSSNNKSHEAKAHTTSAASGSISQVNDGQPITGLRHYSNNKLEYYGKDHVQYRNRYASQGNKWYYFGSNGDAVTGLRHYGNNKLEYYGKDHVQYRNRYASQGNKWYYFGSNGDAVTGLRHYGNNKLEYYGKDHVQYRNRYASQGNKWYYFGSNGDAVTGLRHYGNNKLEYYGADHVQYRNRYYQEGNKFYYFGGNGDAMVTIRGAIENGKFNIYDIRTNKLIKSLDAGTWENLAYSMDANSINNVDGYLSYSGWYRPIGTSQDGKTWYKTGAGDWRPILMYVWPNKDVQAQFIKYFVNHGYENANYGLTKVLVANLNKGTDATVLNTAAQNLRYVIEQSIATNKGTGKLANDINGFAATVPELSASSELSVQSIPNYKPNESGTVDNDQVIFVNDADSKYRLMNRTINNQTGNDNSDNSPELLVGNDIDNSNPVVQAENLNWEYFLLNYGKLMGYNQDGNFDGFRVDAADNIDADVFDQMGQLMNDMYHMKGNPQNANNHLSYNEGYHSGAARMLNKKGNPQLYMDSGEFYTLENVLGRANNRDNISDLVTNSIVNRQNDVTENEATPNWSFVTNHDQRKNLINRLIIKDHPGIAYIMGSAYKAEYANQAWQEFYADQKKTDKQYAQYNVPAQYAILLSNKDTVPQIYYGDLYNETAQYMQEKSIYYDAITTLMKARKQFVSGGQTMTKLSDNLIASVRYGKGVANANSEGTDSLSRTSGMAVIVGNNPQMAEQTISINMGRAHANEQYRNLLDTTDNGLTYNADGAENPETLTTDDNGILKVTVKGYSNPYVSGYLGVWVPVVSGNQDVTTNAATVSADK</sequence>
<evidence type="ECO:0000313" key="14">
    <source>
        <dbReference type="EMBL" id="ASA47830.1"/>
    </source>
</evidence>
<evidence type="ECO:0000256" key="11">
    <source>
        <dbReference type="SAM" id="MobiDB-lite"/>
    </source>
</evidence>
<dbReference type="GO" id="GO:0009250">
    <property type="term" value="P:glucan biosynthetic process"/>
    <property type="evidence" value="ECO:0007669"/>
    <property type="project" value="InterPro"/>
</dbReference>
<dbReference type="SUPFAM" id="SSF51445">
    <property type="entry name" value="(Trans)glycosidases"/>
    <property type="match status" value="1"/>
</dbReference>
<feature type="region of interest" description="Disordered" evidence="11">
    <location>
        <begin position="48"/>
        <end position="127"/>
    </location>
</feature>
<reference evidence="14" key="1">
    <citation type="submission" date="2017-02" db="EMBL/GenBank/DDBJ databases">
        <title>Identification of novel starch-converting Glycoside Hydrolase 70 enzymes in the Nestle Culture Collection genome database: Functional characterization of the Lactobacillus reuteri NCC 2613 GtfB enzyme.</title>
        <authorList>
            <person name="Duboux S.S."/>
        </authorList>
    </citation>
    <scope>NUCLEOTIDE SEQUENCE</scope>
    <source>
        <strain evidence="14">NCC627</strain>
    </source>
</reference>
<dbReference type="Gene3D" id="3.20.20.470">
    <property type="entry name" value="Glucansucrase"/>
    <property type="match status" value="1"/>
</dbReference>
<dbReference type="Pfam" id="PF01473">
    <property type="entry name" value="Choline_bind_1"/>
    <property type="match status" value="3"/>
</dbReference>
<dbReference type="GO" id="GO:0047849">
    <property type="term" value="F:dextransucrase activity"/>
    <property type="evidence" value="ECO:0007669"/>
    <property type="project" value="UniProtKB-EC"/>
</dbReference>
<dbReference type="Gene3D" id="2.10.270.10">
    <property type="entry name" value="Cholin Binding"/>
    <property type="match status" value="2"/>
</dbReference>
<dbReference type="Pfam" id="PF02324">
    <property type="entry name" value="Glyco_hydro_70"/>
    <property type="match status" value="1"/>
</dbReference>
<evidence type="ECO:0000256" key="7">
    <source>
        <dbReference type="ARBA" id="ARBA00022729"/>
    </source>
</evidence>
<evidence type="ECO:0000256" key="10">
    <source>
        <dbReference type="ARBA" id="ARBA00032238"/>
    </source>
</evidence>
<dbReference type="Gene3D" id="2.30.30.420">
    <property type="entry name" value="glucansucrase"/>
    <property type="match status" value="1"/>
</dbReference>
<accession>A0A1Z2RUG4</accession>
<dbReference type="EMBL" id="KY595702">
    <property type="protein sequence ID" value="ASA47830.1"/>
    <property type="molecule type" value="Genomic_DNA"/>
</dbReference>
<dbReference type="InterPro" id="IPR017853">
    <property type="entry name" value="GH"/>
</dbReference>
<feature type="domain" description="YSIRK Gram-positive signal peptide" evidence="13">
    <location>
        <begin position="13"/>
        <end position="36"/>
    </location>
</feature>
<proteinExistence type="inferred from homology"/>
<feature type="compositionally biased region" description="Polar residues" evidence="11">
    <location>
        <begin position="70"/>
        <end position="82"/>
    </location>
</feature>
<dbReference type="Pfam" id="PF04650">
    <property type="entry name" value="YSIRK_signal"/>
    <property type="match status" value="1"/>
</dbReference>
<feature type="region of interest" description="Disordered" evidence="11">
    <location>
        <begin position="161"/>
        <end position="207"/>
    </location>
</feature>
<evidence type="ECO:0000259" key="13">
    <source>
        <dbReference type="Pfam" id="PF04650"/>
    </source>
</evidence>
<dbReference type="NCBIfam" id="TIGR01168">
    <property type="entry name" value="YSIRK_signal"/>
    <property type="match status" value="1"/>
</dbReference>
<comment type="function">
    <text evidence="2">Production of extracellular glucans, that are thought to play a key role in the development of the dental plaque because of their ability to adhere to smooth surfaces and mediate the aggregation of bacterial cells and food debris.</text>
</comment>
<evidence type="ECO:0000256" key="5">
    <source>
        <dbReference type="ARBA" id="ARBA00022676"/>
    </source>
</evidence>
<dbReference type="InterPro" id="IPR003318">
    <property type="entry name" value="Glyco_hydro70cat"/>
</dbReference>
<dbReference type="AlphaFoldDB" id="A0A1Z2RUG4"/>
<feature type="compositionally biased region" description="Low complexity" evidence="11">
    <location>
        <begin position="142"/>
        <end position="151"/>
    </location>
</feature>
<dbReference type="GO" id="GO:0046527">
    <property type="term" value="F:glucosyltransferase activity"/>
    <property type="evidence" value="ECO:0007669"/>
    <property type="project" value="InterPro"/>
</dbReference>
<keyword evidence="7" id="KW-0732">Signal</keyword>
<feature type="compositionally biased region" description="Low complexity" evidence="11">
    <location>
        <begin position="99"/>
        <end position="127"/>
    </location>
</feature>
<evidence type="ECO:0000256" key="6">
    <source>
        <dbReference type="ARBA" id="ARBA00022679"/>
    </source>
</evidence>
<feature type="region of interest" description="Disordered" evidence="11">
    <location>
        <begin position="132"/>
        <end position="151"/>
    </location>
</feature>
<evidence type="ECO:0000256" key="2">
    <source>
        <dbReference type="ARBA" id="ARBA00003243"/>
    </source>
</evidence>
<evidence type="ECO:0000256" key="9">
    <source>
        <dbReference type="ARBA" id="ARBA00029911"/>
    </source>
</evidence>
<evidence type="ECO:0000256" key="4">
    <source>
        <dbReference type="ARBA" id="ARBA00012592"/>
    </source>
</evidence>
<dbReference type="EC" id="2.4.1.5" evidence="4"/>
<dbReference type="InterPro" id="IPR018337">
    <property type="entry name" value="Cell_wall/Cho-bd_repeat"/>
</dbReference>
<feature type="compositionally biased region" description="Polar residues" evidence="11">
    <location>
        <begin position="168"/>
        <end position="178"/>
    </location>
</feature>
<dbReference type="SUPFAM" id="SSF69360">
    <property type="entry name" value="Cell wall binding repeat"/>
    <property type="match status" value="1"/>
</dbReference>
<name>A0A1Z2RUG4_9LACO</name>
<keyword evidence="8" id="KW-0677">Repeat</keyword>
<comment type="similarity">
    <text evidence="3">Belongs to the glycosyl hydrolase 70 family.</text>
</comment>
<feature type="domain" description="Glycoside hydrolase family 70 catalytic" evidence="12">
    <location>
        <begin position="451"/>
        <end position="990"/>
    </location>
</feature>
<dbReference type="InterPro" id="IPR005877">
    <property type="entry name" value="YSIRK_signal_dom"/>
</dbReference>
<evidence type="ECO:0000256" key="1">
    <source>
        <dbReference type="ARBA" id="ARBA00001152"/>
    </source>
</evidence>
<keyword evidence="5" id="KW-0328">Glycosyltransferase</keyword>
<evidence type="ECO:0000259" key="12">
    <source>
        <dbReference type="Pfam" id="PF02324"/>
    </source>
</evidence>
<evidence type="ECO:0000256" key="8">
    <source>
        <dbReference type="ARBA" id="ARBA00022737"/>
    </source>
</evidence>
<organism evidence="14">
    <name type="scientific">Lactobacillus delbrueckii</name>
    <dbReference type="NCBI Taxonomy" id="1584"/>
    <lineage>
        <taxon>Bacteria</taxon>
        <taxon>Bacillati</taxon>
        <taxon>Bacillota</taxon>
        <taxon>Bacilli</taxon>
        <taxon>Lactobacillales</taxon>
        <taxon>Lactobacillaceae</taxon>
        <taxon>Lactobacillus</taxon>
    </lineage>
</organism>
<feature type="compositionally biased region" description="Polar residues" evidence="11">
    <location>
        <begin position="186"/>
        <end position="202"/>
    </location>
</feature>
<keyword evidence="6" id="KW-0808">Transferase</keyword>
<protein>
    <recommendedName>
        <fullName evidence="4">dextransucrase</fullName>
        <ecNumber evidence="4">2.4.1.5</ecNumber>
    </recommendedName>
    <alternativeName>
        <fullName evidence="9">Dextransucrase</fullName>
    </alternativeName>
    <alternativeName>
        <fullName evidence="10">Sucrose 6-glucosyltransferase</fullName>
    </alternativeName>
</protein>
<evidence type="ECO:0000256" key="3">
    <source>
        <dbReference type="ARBA" id="ARBA00009247"/>
    </source>
</evidence>